<protein>
    <submittedName>
        <fullName evidence="1">Uncharacterized protein</fullName>
    </submittedName>
</protein>
<proteinExistence type="predicted"/>
<reference evidence="1 2" key="2">
    <citation type="journal article" date="2013" name="Genome Announc.">
        <title>Draft Genome Sequence of Methylobacterium mesophilicum Strain SR1.6/6, Isolated from Citrus sinensis.</title>
        <authorList>
            <person name="Marinho Almeida D."/>
            <person name="Dini-Andreote F."/>
            <person name="Camargo Neves A.A."/>
            <person name="Juca Ramos R.T."/>
            <person name="Andreote F.D."/>
            <person name="Carneiro A.R."/>
            <person name="Oliveira de Souza Lima A."/>
            <person name="Caracciolo Gomes de Sa P.H."/>
            <person name="Ribeiro Barbosa M.S."/>
            <person name="Araujo W.L."/>
            <person name="Silva A."/>
        </authorList>
    </citation>
    <scope>NUCLEOTIDE SEQUENCE [LARGE SCALE GENOMIC DNA]</scope>
    <source>
        <strain evidence="1 2">SR1.6/6</strain>
    </source>
</reference>
<dbReference type="EMBL" id="CP043538">
    <property type="protein sequence ID" value="QGY01474.1"/>
    <property type="molecule type" value="Genomic_DNA"/>
</dbReference>
<name>A0A6B9FK08_9HYPH</name>
<organism evidence="1 2">
    <name type="scientific">Methylobacterium mesophilicum SR1.6/6</name>
    <dbReference type="NCBI Taxonomy" id="908290"/>
    <lineage>
        <taxon>Bacteria</taxon>
        <taxon>Pseudomonadati</taxon>
        <taxon>Pseudomonadota</taxon>
        <taxon>Alphaproteobacteria</taxon>
        <taxon>Hyphomicrobiales</taxon>
        <taxon>Methylobacteriaceae</taxon>
        <taxon>Methylobacterium</taxon>
    </lineage>
</organism>
<dbReference type="OrthoDB" id="573574at356"/>
<evidence type="ECO:0000313" key="2">
    <source>
        <dbReference type="Proteomes" id="UP000012488"/>
    </source>
</evidence>
<reference evidence="1 2" key="1">
    <citation type="journal article" date="2012" name="Genet. Mol. Biol.">
        <title>Analysis of 16S rRNA and mxaF genes revealing insights into Methylobacterium niche-specific plant association.</title>
        <authorList>
            <person name="Dourado M.N."/>
            <person name="Andreote F.D."/>
            <person name="Dini-Andreote F."/>
            <person name="Conti R."/>
            <person name="Araujo J.M."/>
            <person name="Araujo W.L."/>
        </authorList>
    </citation>
    <scope>NUCLEOTIDE SEQUENCE [LARGE SCALE GENOMIC DNA]</scope>
    <source>
        <strain evidence="1 2">SR1.6/6</strain>
    </source>
</reference>
<gene>
    <name evidence="1" type="ORF">MMSR116_05835</name>
</gene>
<dbReference type="Proteomes" id="UP000012488">
    <property type="component" value="Chromosome"/>
</dbReference>
<evidence type="ECO:0000313" key="1">
    <source>
        <dbReference type="EMBL" id="QGY01474.1"/>
    </source>
</evidence>
<accession>A0A6B9FK08</accession>
<dbReference type="AlphaFoldDB" id="A0A6B9FK08"/>
<sequence>MLEESAIAFRHPVRLLIVNQTAPAELGLNRSEGAWSANRGRRSFQRPLMLSDETRLTEGDIRFLGGGICVSGNYYPLSNTERVRYFEERTHGNPLLVELGLRWLREGKSLSSMTEHDLLRHRVDRVIEALSEAGFDQEEHRYAAAAATLAGGATDSVTHRGLSTLTAIYHLPTANREELARVYPVDDLDRSDILPPIRPEMIGDAFVRRVIEKLNSLAEKERLVATAWAISSQGTLRSALRLGGKDDQLGALLRSGPPTNAGLDPTAVALAYADAAVWLPEGMSTASRDIQEARRLATLAEAWCNGLDREAAARFMPQILDLGEVREACRPFMADTWLCLVGLTFVRTEGVPTARSLGWLERLFYLVDRTHGRGSRSRVFETLSAMWPVLFSAAGWEAEVIQRLAEAYRPNHCHILAMSMSKTLSDAVDKLDERSATVEAIAGAYAAAAFLYRSAFLDRSIEAGKCQMWALALDKLVDSHPGDRYLQLKRAETWYCVAHENAPDPVACAGHARMVDAIAVPYPEDRDMQFERAQAWRCVAYASLVDPVACADHARAVDPIAVPYPEDRDMQLERALVWNYVAYATRFDAAVCAEHAQTVDAIAVPFPDDRDMQFERAQAWRYVAFATRSDPTACARHARTVDAIAAPTPTIAICSWSGR</sequence>
<dbReference type="RefSeq" id="WP_158168524.1">
    <property type="nucleotide sequence ID" value="NZ_CP043538.1"/>
</dbReference>
<dbReference type="KEGG" id="mmes:MMSR116_05835"/>